<keyword evidence="2" id="KW-1185">Reference proteome</keyword>
<dbReference type="RefSeq" id="WP_149114814.1">
    <property type="nucleotide sequence ID" value="NZ_CP042425.1"/>
</dbReference>
<reference evidence="2" key="1">
    <citation type="submission" date="2019-08" db="EMBL/GenBank/DDBJ databases">
        <title>Limnoglobus roseus gen. nov., sp. nov., a novel freshwater planctomycete with a giant genome from the family Gemmataceae.</title>
        <authorList>
            <person name="Kulichevskaya I.S."/>
            <person name="Naumoff D.G."/>
            <person name="Miroshnikov K."/>
            <person name="Ivanova A."/>
            <person name="Philippov D.A."/>
            <person name="Hakobyan A."/>
            <person name="Rijpstra I.C."/>
            <person name="Sinninghe Damste J.S."/>
            <person name="Liesack W."/>
            <person name="Dedysh S.N."/>
        </authorList>
    </citation>
    <scope>NUCLEOTIDE SEQUENCE [LARGE SCALE GENOMIC DNA]</scope>
    <source>
        <strain evidence="2">PX52</strain>
    </source>
</reference>
<sequence length="206" mass="22714">MEKLVYVDLIWKRDKWVAERDKKENGPVPKGAAKVSMGDALAKFHEQAPKGPKVALKSAEDLKKAIVSYKEAIKSKYPKFFTQVEKLEKNVDSYVTAAKQIVDRLANYATLRQKASEQMLVAGAEFLHWEKAGSVGQFAPSNAKPLLEALKAFITAVQSATFCNDKITKDASKTFDRTVYAADGGAWSKATVDGLVKQLKEFPASV</sequence>
<gene>
    <name evidence="1" type="ORF">PX52LOC_07630</name>
</gene>
<evidence type="ECO:0000313" key="2">
    <source>
        <dbReference type="Proteomes" id="UP000324974"/>
    </source>
</evidence>
<organism evidence="1 2">
    <name type="scientific">Limnoglobus roseus</name>
    <dbReference type="NCBI Taxonomy" id="2598579"/>
    <lineage>
        <taxon>Bacteria</taxon>
        <taxon>Pseudomonadati</taxon>
        <taxon>Planctomycetota</taxon>
        <taxon>Planctomycetia</taxon>
        <taxon>Gemmatales</taxon>
        <taxon>Gemmataceae</taxon>
        <taxon>Limnoglobus</taxon>
    </lineage>
</organism>
<dbReference type="EMBL" id="CP042425">
    <property type="protein sequence ID" value="QEL20525.1"/>
    <property type="molecule type" value="Genomic_DNA"/>
</dbReference>
<accession>A0A5C1APL0</accession>
<dbReference type="Proteomes" id="UP000324974">
    <property type="component" value="Chromosome"/>
</dbReference>
<dbReference type="AlphaFoldDB" id="A0A5C1APL0"/>
<dbReference type="KEGG" id="lrs:PX52LOC_07630"/>
<evidence type="ECO:0000313" key="1">
    <source>
        <dbReference type="EMBL" id="QEL20525.1"/>
    </source>
</evidence>
<proteinExistence type="predicted"/>
<name>A0A5C1APL0_9BACT</name>
<protein>
    <submittedName>
        <fullName evidence="1">Uncharacterized protein</fullName>
    </submittedName>
</protein>